<dbReference type="GO" id="GO:0006508">
    <property type="term" value="P:proteolysis"/>
    <property type="evidence" value="ECO:0007669"/>
    <property type="project" value="UniProtKB-KW"/>
</dbReference>
<dbReference type="InterPro" id="IPR038765">
    <property type="entry name" value="Papain-like_cys_pep_sf"/>
</dbReference>
<keyword evidence="2" id="KW-0645">Protease</keyword>
<dbReference type="EMBL" id="AYGX02000132">
    <property type="protein sequence ID" value="KRO26465.1"/>
    <property type="molecule type" value="Genomic_DNA"/>
</dbReference>
<dbReference type="Gene3D" id="3.90.1720.10">
    <property type="entry name" value="endopeptidase domain like (from Nostoc punctiforme)"/>
    <property type="match status" value="1"/>
</dbReference>
<dbReference type="SUPFAM" id="SSF54001">
    <property type="entry name" value="Cysteine proteinases"/>
    <property type="match status" value="1"/>
</dbReference>
<dbReference type="PROSITE" id="PS51935">
    <property type="entry name" value="NLPC_P60"/>
    <property type="match status" value="1"/>
</dbReference>
<comment type="similarity">
    <text evidence="1">Belongs to the peptidase C40 family.</text>
</comment>
<keyword evidence="7" id="KW-1185">Reference proteome</keyword>
<comment type="caution">
    <text evidence="6">The sequence shown here is derived from an EMBL/GenBank/DDBJ whole genome shotgun (WGS) entry which is preliminary data.</text>
</comment>
<feature type="domain" description="NlpC/P60" evidence="5">
    <location>
        <begin position="178"/>
        <end position="302"/>
    </location>
</feature>
<evidence type="ECO:0000256" key="4">
    <source>
        <dbReference type="ARBA" id="ARBA00022807"/>
    </source>
</evidence>
<evidence type="ECO:0000313" key="6">
    <source>
        <dbReference type="EMBL" id="KRO26465.1"/>
    </source>
</evidence>
<evidence type="ECO:0000256" key="3">
    <source>
        <dbReference type="ARBA" id="ARBA00022801"/>
    </source>
</evidence>
<dbReference type="InterPro" id="IPR051202">
    <property type="entry name" value="Peptidase_C40"/>
</dbReference>
<dbReference type="Pfam" id="PF00877">
    <property type="entry name" value="NLPC_P60"/>
    <property type="match status" value="1"/>
</dbReference>
<evidence type="ECO:0000256" key="2">
    <source>
        <dbReference type="ARBA" id="ARBA00022670"/>
    </source>
</evidence>
<dbReference type="PANTHER" id="PTHR47053">
    <property type="entry name" value="MUREIN DD-ENDOPEPTIDASE MEPH-RELATED"/>
    <property type="match status" value="1"/>
</dbReference>
<gene>
    <name evidence="6" type="ORF">DY78_GL000930</name>
</gene>
<organism evidence="6 7">
    <name type="scientific">Lactiplantibacillus fabifermentans DSM 21115</name>
    <dbReference type="NCBI Taxonomy" id="1413187"/>
    <lineage>
        <taxon>Bacteria</taxon>
        <taxon>Bacillati</taxon>
        <taxon>Bacillota</taxon>
        <taxon>Bacilli</taxon>
        <taxon>Lactobacillales</taxon>
        <taxon>Lactobacillaceae</taxon>
        <taxon>Lactiplantibacillus</taxon>
    </lineage>
</organism>
<name>A0A0R2NL07_9LACO</name>
<evidence type="ECO:0000313" key="7">
    <source>
        <dbReference type="Proteomes" id="UP000050920"/>
    </source>
</evidence>
<keyword evidence="4" id="KW-0788">Thiol protease</keyword>
<evidence type="ECO:0000256" key="1">
    <source>
        <dbReference type="ARBA" id="ARBA00007074"/>
    </source>
</evidence>
<proteinExistence type="inferred from homology"/>
<reference evidence="6 7" key="1">
    <citation type="journal article" date="2015" name="Genome Announc.">
        <title>Expanding the biotechnology potential of lactobacilli through comparative genomics of 213 strains and associated genera.</title>
        <authorList>
            <person name="Sun Z."/>
            <person name="Harris H.M."/>
            <person name="McCann A."/>
            <person name="Guo C."/>
            <person name="Argimon S."/>
            <person name="Zhang W."/>
            <person name="Yang X."/>
            <person name="Jeffery I.B."/>
            <person name="Cooney J.C."/>
            <person name="Kagawa T.F."/>
            <person name="Liu W."/>
            <person name="Song Y."/>
            <person name="Salvetti E."/>
            <person name="Wrobel A."/>
            <person name="Rasinkangas P."/>
            <person name="Parkhill J."/>
            <person name="Rea M.C."/>
            <person name="O'Sullivan O."/>
            <person name="Ritari J."/>
            <person name="Douillard F.P."/>
            <person name="Paul Ross R."/>
            <person name="Yang R."/>
            <person name="Briner A.E."/>
            <person name="Felis G.E."/>
            <person name="de Vos W.M."/>
            <person name="Barrangou R."/>
            <person name="Klaenhammer T.R."/>
            <person name="Caufield P.W."/>
            <person name="Cui Y."/>
            <person name="Zhang H."/>
            <person name="O'Toole P.W."/>
        </authorList>
    </citation>
    <scope>NUCLEOTIDE SEQUENCE [LARGE SCALE GENOMIC DNA]</scope>
    <source>
        <strain evidence="6 7">DSM 21115</strain>
    </source>
</reference>
<dbReference type="GO" id="GO:0008234">
    <property type="term" value="F:cysteine-type peptidase activity"/>
    <property type="evidence" value="ECO:0007669"/>
    <property type="project" value="UniProtKB-KW"/>
</dbReference>
<dbReference type="AlphaFoldDB" id="A0A0R2NL07"/>
<dbReference type="PANTHER" id="PTHR47053:SF3">
    <property type="entry name" value="GAMMA-D-GLUTAMYL-L-LYSINE DIPEPTIDYL-PEPTIDASE"/>
    <property type="match status" value="1"/>
</dbReference>
<dbReference type="Proteomes" id="UP000050920">
    <property type="component" value="Unassembled WGS sequence"/>
</dbReference>
<protein>
    <submittedName>
        <fullName evidence="6">Extracellular protein, gamma-d-glutamate-meso-dia minopimelate muropeptidase</fullName>
    </submittedName>
</protein>
<sequence length="302" mass="32870">MGVNCMQTARVQAAVATVWRQPKLRSIDNGALANDGLAAWTGQMSDADTLGLEKDNLLVTQALFNDPVLVDRVVDGWAYSYVISQTDARHPKGYPGWIWAPQLSMTELPVQTGPTVTVRQPFTPLLRPDGSTLLQLSLGTELAVVSSADRLYDLVQTPLGIGKVAKRATQFSFATKDISRGQTLVQLGTTLLDLRYLWGGTSAYGYDCSGFMYGLHRCIGVTLARDVSEQVTQGTTVALADAQPGDLCFFAHNHGQGALHHVAMVASEGWLLHAPTPGKHITYLQLSATYLQDELVTIKRNW</sequence>
<dbReference type="InterPro" id="IPR000064">
    <property type="entry name" value="NLP_P60_dom"/>
</dbReference>
<keyword evidence="3" id="KW-0378">Hydrolase</keyword>
<evidence type="ECO:0000259" key="5">
    <source>
        <dbReference type="PROSITE" id="PS51935"/>
    </source>
</evidence>
<accession>A0A0R2NL07</accession>